<evidence type="ECO:0000313" key="5">
    <source>
        <dbReference type="Proteomes" id="UP000663873"/>
    </source>
</evidence>
<evidence type="ECO:0000256" key="2">
    <source>
        <dbReference type="SAM" id="MobiDB-lite"/>
    </source>
</evidence>
<dbReference type="GO" id="GO:0043022">
    <property type="term" value="F:ribosome binding"/>
    <property type="evidence" value="ECO:0007669"/>
    <property type="project" value="TreeGrafter"/>
</dbReference>
<keyword evidence="1" id="KW-0694">RNA-binding</keyword>
<keyword evidence="5" id="KW-1185">Reference proteome</keyword>
<feature type="domain" description="RRM" evidence="3">
    <location>
        <begin position="351"/>
        <end position="438"/>
    </location>
</feature>
<feature type="compositionally biased region" description="Polar residues" evidence="2">
    <location>
        <begin position="220"/>
        <end position="235"/>
    </location>
</feature>
<dbReference type="GO" id="GO:0003730">
    <property type="term" value="F:mRNA 3'-UTR binding"/>
    <property type="evidence" value="ECO:0007669"/>
    <property type="project" value="InterPro"/>
</dbReference>
<dbReference type="Pfam" id="PF16367">
    <property type="entry name" value="RRM_7"/>
    <property type="match status" value="1"/>
</dbReference>
<evidence type="ECO:0000256" key="1">
    <source>
        <dbReference type="PROSITE-ProRule" id="PRU00176"/>
    </source>
</evidence>
<organism evidence="4 5">
    <name type="scientific">Rotaria socialis</name>
    <dbReference type="NCBI Taxonomy" id="392032"/>
    <lineage>
        <taxon>Eukaryota</taxon>
        <taxon>Metazoa</taxon>
        <taxon>Spiralia</taxon>
        <taxon>Gnathifera</taxon>
        <taxon>Rotifera</taxon>
        <taxon>Eurotatoria</taxon>
        <taxon>Bdelloidea</taxon>
        <taxon>Philodinida</taxon>
        <taxon>Philodinidae</taxon>
        <taxon>Rotaria</taxon>
    </lineage>
</organism>
<dbReference type="GO" id="GO:0043005">
    <property type="term" value="C:neuron projection"/>
    <property type="evidence" value="ECO:0007669"/>
    <property type="project" value="TreeGrafter"/>
</dbReference>
<dbReference type="InterPro" id="IPR012677">
    <property type="entry name" value="Nucleotide-bd_a/b_plait_sf"/>
</dbReference>
<dbReference type="EMBL" id="CAJOBP010027824">
    <property type="protein sequence ID" value="CAF4627814.1"/>
    <property type="molecule type" value="Genomic_DNA"/>
</dbReference>
<dbReference type="GO" id="GO:0005634">
    <property type="term" value="C:nucleus"/>
    <property type="evidence" value="ECO:0007669"/>
    <property type="project" value="TreeGrafter"/>
</dbReference>
<proteinExistence type="predicted"/>
<dbReference type="PROSITE" id="PS50102">
    <property type="entry name" value="RRM"/>
    <property type="match status" value="1"/>
</dbReference>
<feature type="compositionally biased region" description="Low complexity" evidence="2">
    <location>
        <begin position="13"/>
        <end position="26"/>
    </location>
</feature>
<evidence type="ECO:0000259" key="3">
    <source>
        <dbReference type="PROSITE" id="PS50102"/>
    </source>
</evidence>
<dbReference type="GO" id="GO:0045202">
    <property type="term" value="C:synapse"/>
    <property type="evidence" value="ECO:0007669"/>
    <property type="project" value="TreeGrafter"/>
</dbReference>
<dbReference type="SMART" id="SM00360">
    <property type="entry name" value="RRM"/>
    <property type="match status" value="1"/>
</dbReference>
<gene>
    <name evidence="4" type="ORF">UJA718_LOCUS32398</name>
</gene>
<dbReference type="SUPFAM" id="SSF54928">
    <property type="entry name" value="RNA-binding domain, RBD"/>
    <property type="match status" value="1"/>
</dbReference>
<evidence type="ECO:0000313" key="4">
    <source>
        <dbReference type="EMBL" id="CAF4627814.1"/>
    </source>
</evidence>
<comment type="caution">
    <text evidence="4">The sequence shown here is derived from an EMBL/GenBank/DDBJ whole genome shotgun (WGS) entry which is preliminary data.</text>
</comment>
<sequence length="480" mass="52682">MSNESSATKFVLPANASNSTSTATKSSPPPHPSLSLHCDQQQININGNGILNDGKLAPNNYQNGVLSDLQTTFQGSSWSNIMDPLSGTSGDHPFDVHNGNRMFEPPTTSPTPLMTMQQQMSYQQTAQRRPITAAHNFPIQNIRSGNGVPTLPMNGRWNSQSPSMGPPSHIQQQQQQPQSPTWNTTSSIPHGFPATSSRRPVPSLTNPNNPNSHGKKGPNNFFSFLPPSTSQNSTSLNNVRSASMINNFLATQNGQSSSQIMNGDMGQNFTPMNSGDAYDMSSFYQAMDMMRNVPNDGVKRVYSEDSGMGSILDTESLMSVGGPSSSSSTGLFNSSSRIMPIDMNKEERFSRKVFVGGLPPDIDEEEIIAHFQRFGPLVVDWPHKQESKSYFPPKGYAFLIFTYERSVQELIDECVIDDSKLYMCVSSPSMKDKAVQIRPWLLADSDFVMDGTQPLDPRKTIFVGGVPRPLRAGKKLLVVM</sequence>
<dbReference type="CDD" id="cd12724">
    <property type="entry name" value="RRM1_CPEB2_like"/>
    <property type="match status" value="1"/>
</dbReference>
<dbReference type="GO" id="GO:0005737">
    <property type="term" value="C:cytoplasm"/>
    <property type="evidence" value="ECO:0007669"/>
    <property type="project" value="TreeGrafter"/>
</dbReference>
<dbReference type="FunFam" id="3.30.70.330:FF:000009">
    <property type="entry name" value="cytoplasmic polyadenylation element-binding protein 2 isoform X1"/>
    <property type="match status" value="1"/>
</dbReference>
<dbReference type="GO" id="GO:0008135">
    <property type="term" value="F:translation factor activity, RNA binding"/>
    <property type="evidence" value="ECO:0007669"/>
    <property type="project" value="TreeGrafter"/>
</dbReference>
<dbReference type="GO" id="GO:2000766">
    <property type="term" value="P:negative regulation of cytoplasmic translation"/>
    <property type="evidence" value="ECO:0007669"/>
    <property type="project" value="TreeGrafter"/>
</dbReference>
<dbReference type="InterPro" id="IPR035979">
    <property type="entry name" value="RBD_domain_sf"/>
</dbReference>
<dbReference type="InterPro" id="IPR034819">
    <property type="entry name" value="CPEB"/>
</dbReference>
<feature type="compositionally biased region" description="Polar residues" evidence="2">
    <location>
        <begin position="179"/>
        <end position="212"/>
    </location>
</feature>
<feature type="region of interest" description="Disordered" evidence="2">
    <location>
        <begin position="1"/>
        <end position="35"/>
    </location>
</feature>
<accession>A0A821DW73</accession>
<dbReference type="Proteomes" id="UP000663873">
    <property type="component" value="Unassembled WGS sequence"/>
</dbReference>
<dbReference type="AlphaFoldDB" id="A0A821DW73"/>
<dbReference type="GO" id="GO:0000900">
    <property type="term" value="F:mRNA regulatory element binding translation repressor activity"/>
    <property type="evidence" value="ECO:0007669"/>
    <property type="project" value="TreeGrafter"/>
</dbReference>
<dbReference type="Gene3D" id="3.30.70.330">
    <property type="match status" value="1"/>
</dbReference>
<protein>
    <recommendedName>
        <fullName evidence="3">RRM domain-containing protein</fullName>
    </recommendedName>
</protein>
<name>A0A821DW73_9BILA</name>
<feature type="region of interest" description="Disordered" evidence="2">
    <location>
        <begin position="140"/>
        <end position="235"/>
    </location>
</feature>
<dbReference type="PANTHER" id="PTHR12566">
    <property type="entry name" value="CYTOPLASMIC POLYADENYLATION ELEMENT BINDING PROTEIN CPEB"/>
    <property type="match status" value="1"/>
</dbReference>
<dbReference type="PANTHER" id="PTHR12566:SF12">
    <property type="entry name" value="TRANSLATIONAL REGULATOR ORB2"/>
    <property type="match status" value="1"/>
</dbReference>
<reference evidence="4" key="1">
    <citation type="submission" date="2021-02" db="EMBL/GenBank/DDBJ databases">
        <authorList>
            <person name="Nowell W R."/>
        </authorList>
    </citation>
    <scope>NUCLEOTIDE SEQUENCE</scope>
</reference>
<dbReference type="InterPro" id="IPR000504">
    <property type="entry name" value="RRM_dom"/>
</dbReference>